<dbReference type="Pfam" id="PF00892">
    <property type="entry name" value="EamA"/>
    <property type="match status" value="2"/>
</dbReference>
<feature type="transmembrane region" description="Helical" evidence="6">
    <location>
        <begin position="212"/>
        <end position="232"/>
    </location>
</feature>
<feature type="domain" description="EamA" evidence="7">
    <location>
        <begin position="6"/>
        <end position="130"/>
    </location>
</feature>
<comment type="caution">
    <text evidence="8">The sequence shown here is derived from an EMBL/GenBank/DDBJ whole genome shotgun (WGS) entry which is preliminary data.</text>
</comment>
<evidence type="ECO:0000256" key="5">
    <source>
        <dbReference type="ARBA" id="ARBA00023136"/>
    </source>
</evidence>
<evidence type="ECO:0000259" key="7">
    <source>
        <dbReference type="Pfam" id="PF00892"/>
    </source>
</evidence>
<dbReference type="EMBL" id="JBHRVA010000002">
    <property type="protein sequence ID" value="MFC3302722.1"/>
    <property type="molecule type" value="Genomic_DNA"/>
</dbReference>
<proteinExistence type="inferred from homology"/>
<evidence type="ECO:0000313" key="8">
    <source>
        <dbReference type="EMBL" id="MFC3302722.1"/>
    </source>
</evidence>
<organism evidence="8 9">
    <name type="scientific">Parvularcula lutaonensis</name>
    <dbReference type="NCBI Taxonomy" id="491923"/>
    <lineage>
        <taxon>Bacteria</taxon>
        <taxon>Pseudomonadati</taxon>
        <taxon>Pseudomonadota</taxon>
        <taxon>Alphaproteobacteria</taxon>
        <taxon>Parvularculales</taxon>
        <taxon>Parvularculaceae</taxon>
        <taxon>Parvularcula</taxon>
    </lineage>
</organism>
<evidence type="ECO:0000256" key="3">
    <source>
        <dbReference type="ARBA" id="ARBA00022692"/>
    </source>
</evidence>
<evidence type="ECO:0000256" key="4">
    <source>
        <dbReference type="ARBA" id="ARBA00022989"/>
    </source>
</evidence>
<feature type="transmembrane region" description="Helical" evidence="6">
    <location>
        <begin position="115"/>
        <end position="132"/>
    </location>
</feature>
<feature type="transmembrane region" description="Helical" evidence="6">
    <location>
        <begin position="61"/>
        <end position="80"/>
    </location>
</feature>
<feature type="transmembrane region" description="Helical" evidence="6">
    <location>
        <begin position="172"/>
        <end position="192"/>
    </location>
</feature>
<dbReference type="Proteomes" id="UP001595607">
    <property type="component" value="Unassembled WGS sequence"/>
</dbReference>
<accession>A0ABV7MCS4</accession>
<gene>
    <name evidence="8" type="ORF">ACFONP_08255</name>
</gene>
<feature type="transmembrane region" description="Helical" evidence="6">
    <location>
        <begin position="239"/>
        <end position="260"/>
    </location>
</feature>
<comment type="subcellular location">
    <subcellularLocation>
        <location evidence="1">Membrane</location>
        <topology evidence="1">Multi-pass membrane protein</topology>
    </subcellularLocation>
</comment>
<evidence type="ECO:0000256" key="6">
    <source>
        <dbReference type="SAM" id="Phobius"/>
    </source>
</evidence>
<comment type="similarity">
    <text evidence="2">Belongs to the EamA transporter family.</text>
</comment>
<dbReference type="SUPFAM" id="SSF103481">
    <property type="entry name" value="Multidrug resistance efflux transporter EmrE"/>
    <property type="match status" value="2"/>
</dbReference>
<dbReference type="PANTHER" id="PTHR32322">
    <property type="entry name" value="INNER MEMBRANE TRANSPORTER"/>
    <property type="match status" value="1"/>
</dbReference>
<keyword evidence="4 6" id="KW-1133">Transmembrane helix</keyword>
<dbReference type="PANTHER" id="PTHR32322:SF2">
    <property type="entry name" value="EAMA DOMAIN-CONTAINING PROTEIN"/>
    <property type="match status" value="1"/>
</dbReference>
<keyword evidence="5 6" id="KW-0472">Membrane</keyword>
<protein>
    <submittedName>
        <fullName evidence="8">DMT family transporter</fullName>
    </submittedName>
</protein>
<dbReference type="RefSeq" id="WP_189571368.1">
    <property type="nucleotide sequence ID" value="NZ_BMXU01000001.1"/>
</dbReference>
<evidence type="ECO:0000256" key="2">
    <source>
        <dbReference type="ARBA" id="ARBA00007362"/>
    </source>
</evidence>
<feature type="transmembrane region" description="Helical" evidence="6">
    <location>
        <begin position="266"/>
        <end position="283"/>
    </location>
</feature>
<evidence type="ECO:0000256" key="1">
    <source>
        <dbReference type="ARBA" id="ARBA00004141"/>
    </source>
</evidence>
<sequence length="311" mass="32533">MKPAHALLLIAICLAWGLHMVIVKAVTGIVDPLTYVAFRMPILALILSPLLRWYPGQMHRVLIAGACFGGLNYMLMFTGISLTTASIGSVLAESYVIIATIFSVVFLGETVGWKRIAGIATALIGVLIIATADGDATGSANLPLGAFLIICGCTAEATGAIFVKKIDGVKPLALLAWMALVGSIVSILPAAILAKDHFAWISDGSFTAVSGALLYSILIASVFGHTSYYFLLQRVPLSIIAPSGLLITFFAVLFGVLLLGEVLTPRLILGTGLVVAGVAVVLLRSHQPDRKQVLAAAAASDDQPAQEALTP</sequence>
<dbReference type="InterPro" id="IPR037185">
    <property type="entry name" value="EmrE-like"/>
</dbReference>
<dbReference type="InterPro" id="IPR050638">
    <property type="entry name" value="AA-Vitamin_Transporters"/>
</dbReference>
<keyword evidence="3 6" id="KW-0812">Transmembrane</keyword>
<feature type="transmembrane region" description="Helical" evidence="6">
    <location>
        <begin position="86"/>
        <end position="108"/>
    </location>
</feature>
<name>A0ABV7MCS4_9PROT</name>
<reference evidence="9" key="1">
    <citation type="journal article" date="2019" name="Int. J. Syst. Evol. Microbiol.">
        <title>The Global Catalogue of Microorganisms (GCM) 10K type strain sequencing project: providing services to taxonomists for standard genome sequencing and annotation.</title>
        <authorList>
            <consortium name="The Broad Institute Genomics Platform"/>
            <consortium name="The Broad Institute Genome Sequencing Center for Infectious Disease"/>
            <person name="Wu L."/>
            <person name="Ma J."/>
        </authorList>
    </citation>
    <scope>NUCLEOTIDE SEQUENCE [LARGE SCALE GENOMIC DNA]</scope>
    <source>
        <strain evidence="9">KCTC 22245</strain>
    </source>
</reference>
<feature type="transmembrane region" description="Helical" evidence="6">
    <location>
        <begin position="144"/>
        <end position="163"/>
    </location>
</feature>
<dbReference type="InterPro" id="IPR000620">
    <property type="entry name" value="EamA_dom"/>
</dbReference>
<feature type="transmembrane region" description="Helical" evidence="6">
    <location>
        <begin position="35"/>
        <end position="54"/>
    </location>
</feature>
<feature type="domain" description="EamA" evidence="7">
    <location>
        <begin position="144"/>
        <end position="282"/>
    </location>
</feature>
<keyword evidence="9" id="KW-1185">Reference proteome</keyword>
<evidence type="ECO:0000313" key="9">
    <source>
        <dbReference type="Proteomes" id="UP001595607"/>
    </source>
</evidence>